<sequence>MKDRIHCQTWLWLTMKLSVYQLLFVAFLINAVHAAPTHAQNVLERVVTIHLDQVDIRTFLNTLEKSTGVDFVYSSKAIGAQRKLSIHQNAQKLSQVLDAALKSLNISYRLVDGAILLQRSVTEPTSTDEARQTSETTFQEPTDQTISGAVTDESGMSLPGVSVVLKGTQRGTTTDGNGKYSLSIP</sequence>
<keyword evidence="7" id="KW-1185">Reference proteome</keyword>
<evidence type="ECO:0000259" key="5">
    <source>
        <dbReference type="SMART" id="SM00965"/>
    </source>
</evidence>
<evidence type="ECO:0000313" key="6">
    <source>
        <dbReference type="EMBL" id="NDK40291.1"/>
    </source>
</evidence>
<feature type="domain" description="Secretin/TonB short N-terminal" evidence="5">
    <location>
        <begin position="69"/>
        <end position="120"/>
    </location>
</feature>
<dbReference type="SUPFAM" id="SSF49464">
    <property type="entry name" value="Carboxypeptidase regulatory domain-like"/>
    <property type="match status" value="1"/>
</dbReference>
<organism evidence="6 7">
    <name type="scientific">Pseudoxanthomonas gei</name>
    <dbReference type="NCBI Taxonomy" id="1383030"/>
    <lineage>
        <taxon>Bacteria</taxon>
        <taxon>Pseudomonadati</taxon>
        <taxon>Pseudomonadota</taxon>
        <taxon>Gammaproteobacteria</taxon>
        <taxon>Lysobacterales</taxon>
        <taxon>Lysobacteraceae</taxon>
        <taxon>Pseudoxanthomonas</taxon>
    </lineage>
</organism>
<feature type="compositionally biased region" description="Polar residues" evidence="4">
    <location>
        <begin position="123"/>
        <end position="148"/>
    </location>
</feature>
<dbReference type="InterPro" id="IPR008969">
    <property type="entry name" value="CarboxyPept-like_regulatory"/>
</dbReference>
<feature type="region of interest" description="Disordered" evidence="4">
    <location>
        <begin position="123"/>
        <end position="153"/>
    </location>
</feature>
<protein>
    <submittedName>
        <fullName evidence="6">SusC/RagA family protein</fullName>
    </submittedName>
</protein>
<dbReference type="InterPro" id="IPR011662">
    <property type="entry name" value="Secretin/TonB_short_N"/>
</dbReference>
<feature type="non-terminal residue" evidence="6">
    <location>
        <position position="185"/>
    </location>
</feature>
<evidence type="ECO:0000313" key="7">
    <source>
        <dbReference type="Proteomes" id="UP001429354"/>
    </source>
</evidence>
<reference evidence="6 7" key="1">
    <citation type="submission" date="2018-07" db="EMBL/GenBank/DDBJ databases">
        <title>Whole genome Sequencing of Pseudoxanthomonas gei KCTC 32298 (T).</title>
        <authorList>
            <person name="Kumar S."/>
            <person name="Bansal K."/>
            <person name="Kaur A."/>
            <person name="Patil P."/>
            <person name="Sharma S."/>
            <person name="Patil P.B."/>
        </authorList>
    </citation>
    <scope>NUCLEOTIDE SEQUENCE [LARGE SCALE GENOMIC DNA]</scope>
    <source>
        <strain evidence="6 7">KCTC 32298</strain>
    </source>
</reference>
<name>A0ABX0AJB8_9GAMM</name>
<keyword evidence="3" id="KW-0998">Cell outer membrane</keyword>
<dbReference type="Pfam" id="PF13715">
    <property type="entry name" value="CarbopepD_reg_2"/>
    <property type="match status" value="1"/>
</dbReference>
<accession>A0ABX0AJB8</accession>
<dbReference type="SMART" id="SM00965">
    <property type="entry name" value="STN"/>
    <property type="match status" value="1"/>
</dbReference>
<dbReference type="Gene3D" id="2.60.40.1120">
    <property type="entry name" value="Carboxypeptidase-like, regulatory domain"/>
    <property type="match status" value="1"/>
</dbReference>
<evidence type="ECO:0000256" key="3">
    <source>
        <dbReference type="ARBA" id="ARBA00023237"/>
    </source>
</evidence>
<keyword evidence="2" id="KW-0472">Membrane</keyword>
<evidence type="ECO:0000256" key="1">
    <source>
        <dbReference type="ARBA" id="ARBA00022448"/>
    </source>
</evidence>
<evidence type="ECO:0000256" key="2">
    <source>
        <dbReference type="ARBA" id="ARBA00023136"/>
    </source>
</evidence>
<proteinExistence type="predicted"/>
<keyword evidence="1" id="KW-0813">Transport</keyword>
<dbReference type="Proteomes" id="UP001429354">
    <property type="component" value="Unassembled WGS sequence"/>
</dbReference>
<comment type="caution">
    <text evidence="6">The sequence shown here is derived from an EMBL/GenBank/DDBJ whole genome shotgun (WGS) entry which is preliminary data.</text>
</comment>
<evidence type="ECO:0000256" key="4">
    <source>
        <dbReference type="SAM" id="MobiDB-lite"/>
    </source>
</evidence>
<gene>
    <name evidence="6" type="ORF">DT603_15755</name>
</gene>
<dbReference type="RefSeq" id="WP_211368492.1">
    <property type="nucleotide sequence ID" value="NZ_QOVG01000025.1"/>
</dbReference>
<dbReference type="EMBL" id="QOVG01000025">
    <property type="protein sequence ID" value="NDK40291.1"/>
    <property type="molecule type" value="Genomic_DNA"/>
</dbReference>